<dbReference type="EMBL" id="CP115611">
    <property type="protein sequence ID" value="WBW70932.1"/>
    <property type="molecule type" value="Genomic_DNA"/>
</dbReference>
<dbReference type="RefSeq" id="XP_056035175.1">
    <property type="nucleotide sequence ID" value="XM_056179248.1"/>
</dbReference>
<dbReference type="Proteomes" id="UP001212411">
    <property type="component" value="Chromosome 1"/>
</dbReference>
<accession>A0AAE9W8T0</accession>
<dbReference type="AlphaFoldDB" id="A0AAE9W8T0"/>
<name>A0AAE9W8T0_9SCHI</name>
<organism evidence="1 2">
    <name type="scientific">Schizosaccharomyces osmophilus</name>
    <dbReference type="NCBI Taxonomy" id="2545709"/>
    <lineage>
        <taxon>Eukaryota</taxon>
        <taxon>Fungi</taxon>
        <taxon>Dikarya</taxon>
        <taxon>Ascomycota</taxon>
        <taxon>Taphrinomycotina</taxon>
        <taxon>Schizosaccharomycetes</taxon>
        <taxon>Schizosaccharomycetales</taxon>
        <taxon>Schizosaccharomycetaceae</taxon>
        <taxon>Schizosaccharomyces</taxon>
    </lineage>
</organism>
<reference evidence="1 2" key="1">
    <citation type="journal article" date="2023" name="G3 (Bethesda)">
        <title>A high-quality reference genome for the fission yeast Schizosaccharomyces osmophilus.</title>
        <authorList>
            <person name="Jia G.S."/>
            <person name="Zhang W.C."/>
            <person name="Liang Y."/>
            <person name="Liu X.H."/>
            <person name="Rhind N."/>
            <person name="Pidoux A."/>
            <person name="Brysch-Herzberg M."/>
            <person name="Du L.L."/>
        </authorList>
    </citation>
    <scope>NUCLEOTIDE SEQUENCE [LARGE SCALE GENOMIC DNA]</scope>
    <source>
        <strain evidence="1 2">CBS 15793</strain>
    </source>
</reference>
<dbReference type="GeneID" id="80873937"/>
<proteinExistence type="predicted"/>
<sequence>MQICNYRELPGCQFVVTLGLHSVHSLHLHIFIFFGLTCWLQSLLHKSNQAVKISDGFRKNPAKFGVSSSYVVDALNKYTIESSCLAFHVRAVGGNVYTGF</sequence>
<keyword evidence="2" id="KW-1185">Reference proteome</keyword>
<evidence type="ECO:0000313" key="2">
    <source>
        <dbReference type="Proteomes" id="UP001212411"/>
    </source>
</evidence>
<protein>
    <submittedName>
        <fullName evidence="1">Uncharacterized protein</fullName>
    </submittedName>
</protein>
<dbReference type="KEGG" id="som:SOMG_00454"/>
<gene>
    <name evidence="1" type="ORF">SOMG_00454</name>
</gene>
<evidence type="ECO:0000313" key="1">
    <source>
        <dbReference type="EMBL" id="WBW70932.1"/>
    </source>
</evidence>